<organism evidence="1 2">
    <name type="scientific">Hyaloscypha hepaticicola</name>
    <dbReference type="NCBI Taxonomy" id="2082293"/>
    <lineage>
        <taxon>Eukaryota</taxon>
        <taxon>Fungi</taxon>
        <taxon>Dikarya</taxon>
        <taxon>Ascomycota</taxon>
        <taxon>Pezizomycotina</taxon>
        <taxon>Leotiomycetes</taxon>
        <taxon>Helotiales</taxon>
        <taxon>Hyaloscyphaceae</taxon>
        <taxon>Hyaloscypha</taxon>
    </lineage>
</organism>
<dbReference type="Proteomes" id="UP000235672">
    <property type="component" value="Unassembled WGS sequence"/>
</dbReference>
<reference evidence="1 2" key="1">
    <citation type="submission" date="2016-05" db="EMBL/GenBank/DDBJ databases">
        <title>A degradative enzymes factory behind the ericoid mycorrhizal symbiosis.</title>
        <authorList>
            <consortium name="DOE Joint Genome Institute"/>
            <person name="Martino E."/>
            <person name="Morin E."/>
            <person name="Grelet G."/>
            <person name="Kuo A."/>
            <person name="Kohler A."/>
            <person name="Daghino S."/>
            <person name="Barry K."/>
            <person name="Choi C."/>
            <person name="Cichocki N."/>
            <person name="Clum A."/>
            <person name="Copeland A."/>
            <person name="Hainaut M."/>
            <person name="Haridas S."/>
            <person name="Labutti K."/>
            <person name="Lindquist E."/>
            <person name="Lipzen A."/>
            <person name="Khouja H.-R."/>
            <person name="Murat C."/>
            <person name="Ohm R."/>
            <person name="Olson A."/>
            <person name="Spatafora J."/>
            <person name="Veneault-Fourrey C."/>
            <person name="Henrissat B."/>
            <person name="Grigoriev I."/>
            <person name="Martin F."/>
            <person name="Perotto S."/>
        </authorList>
    </citation>
    <scope>NUCLEOTIDE SEQUENCE [LARGE SCALE GENOMIC DNA]</scope>
    <source>
        <strain evidence="1 2">UAMH 7357</strain>
    </source>
</reference>
<dbReference type="AlphaFoldDB" id="A0A2J6Q3B2"/>
<evidence type="ECO:0000313" key="1">
    <source>
        <dbReference type="EMBL" id="PMD20765.1"/>
    </source>
</evidence>
<dbReference type="EMBL" id="KZ613483">
    <property type="protein sequence ID" value="PMD20765.1"/>
    <property type="molecule type" value="Genomic_DNA"/>
</dbReference>
<proteinExistence type="predicted"/>
<evidence type="ECO:0000313" key="2">
    <source>
        <dbReference type="Proteomes" id="UP000235672"/>
    </source>
</evidence>
<dbReference type="OrthoDB" id="3564909at2759"/>
<name>A0A2J6Q3B2_9HELO</name>
<accession>A0A2J6Q3B2</accession>
<sequence>MTRAKLLARLRQLLVDASNCSDGMNATTKVFFDEIEELCKERQLNIHIFHNKNVENEDGEIHHTVQNWMREHLPTLTKEINGRTTEADHAILKRFFEVFNTVIFGEALPARLCSWRFHRKGSKEWEENQKGRDLGAANDYRFPGMITSADGALASFDLYELPKEEDETSLPSDQHLLQYLEIMVQEMVHCLVFVYICGCDECRARLDNPDGSTGHALKWAVMAHEIEIFALQMLNIKLDLNVRGSVDLELFATQESPDR</sequence>
<protein>
    <submittedName>
        <fullName evidence="1">Uncharacterized protein</fullName>
    </submittedName>
</protein>
<gene>
    <name evidence="1" type="ORF">NA56DRAFT_703998</name>
</gene>
<keyword evidence="2" id="KW-1185">Reference proteome</keyword>